<sequence length="604" mass="70325">MDFKIQKRSIEILYKLLDGKNGITSYVTYEPQKVAFCPDVKDMEELIRATPESQGISSRYIQNLLQELEKEKEVNLHNIMIARNGCIIAEGSFYPYQKQIWQAVYSLSKSVTGMAIGMLIEEGKLSLEDRVVDLLKPYTNSITYLKHKSLTVRHLLTMSSGVLFNETGAIADDDWIRAYLESNNKFSHGTQFSYNSMNSYLLSAIVTEICKMPMMEYLRPRLWDVLGIHQVYWEVCPQGINKGGWGLYLTIEGMVKLGQLMLQKGIWHGKRILSEEWVTQATQKQIDTGEENGYAYGYHNWVSEKEDLYLFNGMLGQNVIVYPEKQMVIATTSGNDELFMDGPMVDKIQEYFGGEWMPEQQMEENFSDYQSLKLYEAKLGRHREKSHIVSSANRGWKRRRISEIKEREWKCKKKREKQMEWFCFVKQLNGICYKMETTRGAIVPVFWQTVHNNYSEGIQQIRFSRENGKFFWHVLEGVEEYRMEIGMGVASIQTIDYHGEPYCIAVTGMLAKNEEEITVLKIEISFLETPHTRMFKIFFETEEEIRIVANEKPGKLLIRQALNSVMDPEKAGFIQNILSKLDPEFFQYKLRFAIEPEITGKKQM</sequence>
<dbReference type="InterPro" id="IPR001466">
    <property type="entry name" value="Beta-lactam-related"/>
</dbReference>
<reference evidence="2" key="1">
    <citation type="submission" date="2020-10" db="EMBL/GenBank/DDBJ databases">
        <authorList>
            <person name="Gilroy R."/>
        </authorList>
    </citation>
    <scope>NUCLEOTIDE SEQUENCE</scope>
    <source>
        <strain evidence="2">ChiW13-3771</strain>
    </source>
</reference>
<dbReference type="Proteomes" id="UP000824201">
    <property type="component" value="Unassembled WGS sequence"/>
</dbReference>
<accession>A0A9D1ECY1</accession>
<dbReference type="InterPro" id="IPR012338">
    <property type="entry name" value="Beta-lactam/transpept-like"/>
</dbReference>
<dbReference type="PANTHER" id="PTHR43283:SF7">
    <property type="entry name" value="BETA-LACTAMASE-RELATED DOMAIN-CONTAINING PROTEIN"/>
    <property type="match status" value="1"/>
</dbReference>
<feature type="domain" description="Beta-lactamase-related" evidence="1">
    <location>
        <begin position="78"/>
        <end position="332"/>
    </location>
</feature>
<comment type="caution">
    <text evidence="2">The sequence shown here is derived from an EMBL/GenBank/DDBJ whole genome shotgun (WGS) entry which is preliminary data.</text>
</comment>
<evidence type="ECO:0000259" key="1">
    <source>
        <dbReference type="Pfam" id="PF00144"/>
    </source>
</evidence>
<dbReference type="PANTHER" id="PTHR43283">
    <property type="entry name" value="BETA-LACTAMASE-RELATED"/>
    <property type="match status" value="1"/>
</dbReference>
<reference evidence="2" key="2">
    <citation type="journal article" date="2021" name="PeerJ">
        <title>Extensive microbial diversity within the chicken gut microbiome revealed by metagenomics and culture.</title>
        <authorList>
            <person name="Gilroy R."/>
            <person name="Ravi A."/>
            <person name="Getino M."/>
            <person name="Pursley I."/>
            <person name="Horton D.L."/>
            <person name="Alikhan N.F."/>
            <person name="Baker D."/>
            <person name="Gharbi K."/>
            <person name="Hall N."/>
            <person name="Watson M."/>
            <person name="Adriaenssens E.M."/>
            <person name="Foster-Nyarko E."/>
            <person name="Jarju S."/>
            <person name="Secka A."/>
            <person name="Antonio M."/>
            <person name="Oren A."/>
            <person name="Chaudhuri R.R."/>
            <person name="La Ragione R."/>
            <person name="Hildebrand F."/>
            <person name="Pallen M.J."/>
        </authorList>
    </citation>
    <scope>NUCLEOTIDE SEQUENCE</scope>
    <source>
        <strain evidence="2">ChiW13-3771</strain>
    </source>
</reference>
<organism evidence="2 3">
    <name type="scientific">Candidatus Fimimorpha faecalis</name>
    <dbReference type="NCBI Taxonomy" id="2840824"/>
    <lineage>
        <taxon>Bacteria</taxon>
        <taxon>Bacillati</taxon>
        <taxon>Bacillota</taxon>
        <taxon>Clostridia</taxon>
        <taxon>Eubacteriales</taxon>
        <taxon>Candidatus Fimimorpha</taxon>
    </lineage>
</organism>
<gene>
    <name evidence="2" type="ORF">IAC96_03365</name>
</gene>
<evidence type="ECO:0000313" key="3">
    <source>
        <dbReference type="Proteomes" id="UP000824201"/>
    </source>
</evidence>
<dbReference type="Gene3D" id="3.40.710.10">
    <property type="entry name" value="DD-peptidase/beta-lactamase superfamily"/>
    <property type="match status" value="1"/>
</dbReference>
<dbReference type="AlphaFoldDB" id="A0A9D1ECY1"/>
<keyword evidence="2" id="KW-0378">Hydrolase</keyword>
<protein>
    <submittedName>
        <fullName evidence="2">Serine hydrolase</fullName>
    </submittedName>
</protein>
<dbReference type="Pfam" id="PF00144">
    <property type="entry name" value="Beta-lactamase"/>
    <property type="match status" value="1"/>
</dbReference>
<dbReference type="SUPFAM" id="SSF56601">
    <property type="entry name" value="beta-lactamase/transpeptidase-like"/>
    <property type="match status" value="1"/>
</dbReference>
<dbReference type="EMBL" id="DVHN01000038">
    <property type="protein sequence ID" value="HIR87969.1"/>
    <property type="molecule type" value="Genomic_DNA"/>
</dbReference>
<dbReference type="GO" id="GO:0016787">
    <property type="term" value="F:hydrolase activity"/>
    <property type="evidence" value="ECO:0007669"/>
    <property type="project" value="UniProtKB-KW"/>
</dbReference>
<proteinExistence type="predicted"/>
<name>A0A9D1ECY1_9FIRM</name>
<dbReference type="InterPro" id="IPR050789">
    <property type="entry name" value="Diverse_Enzym_Activities"/>
</dbReference>
<evidence type="ECO:0000313" key="2">
    <source>
        <dbReference type="EMBL" id="HIR87969.1"/>
    </source>
</evidence>